<keyword evidence="5" id="KW-0520">NAD</keyword>
<gene>
    <name evidence="6" type="ORF">EDC14_101024</name>
</gene>
<organism evidence="6 7">
    <name type="scientific">Hydrogenispora ethanolica</name>
    <dbReference type="NCBI Taxonomy" id="1082276"/>
    <lineage>
        <taxon>Bacteria</taxon>
        <taxon>Bacillati</taxon>
        <taxon>Bacillota</taxon>
        <taxon>Hydrogenispora</taxon>
    </lineage>
</organism>
<evidence type="ECO:0000256" key="2">
    <source>
        <dbReference type="ARBA" id="ARBA00009464"/>
    </source>
</evidence>
<sequence length="345" mass="36029">MKQQMKQQWIAVTMGDPAGVGAEVTVKALQELAGKLPAGLLVIGDSRFIRQAVAVCGLAMPVKSVAALDGVEPEAGSITVLDLGNADPALIPYGQISPLAGRAAYQYLESAIGLALEQKVAAVVTAPLNKAALNQAGHHYSGHTEIFARLTGAADYAMMLAEGSFRVVHVTTHVALRKACDLVTRERVYRVIKLAYAAGQQLKLPRIRIGVAGLNPHSGEGGLFGDEELREIIPAIERAAAEGIAVEGPVPPDTVFVKARSGIYDFAIAMYHDQGHIPLKLAGFTCDGGSMNIAGVNVTLGLPIIRTSVDHGTAFDQAGRGTASAQSMVDAIRLAVRLAGLAEGA</sequence>
<evidence type="ECO:0000256" key="5">
    <source>
        <dbReference type="ARBA" id="ARBA00023027"/>
    </source>
</evidence>
<dbReference type="Proteomes" id="UP000295008">
    <property type="component" value="Unassembled WGS sequence"/>
</dbReference>
<proteinExistence type="inferred from homology"/>
<evidence type="ECO:0000313" key="6">
    <source>
        <dbReference type="EMBL" id="TCL70035.1"/>
    </source>
</evidence>
<keyword evidence="7" id="KW-1185">Reference proteome</keyword>
<dbReference type="GO" id="GO:0046872">
    <property type="term" value="F:metal ion binding"/>
    <property type="evidence" value="ECO:0007669"/>
    <property type="project" value="UniProtKB-KW"/>
</dbReference>
<reference evidence="6 7" key="1">
    <citation type="submission" date="2019-03" db="EMBL/GenBank/DDBJ databases">
        <title>Genomic Encyclopedia of Type Strains, Phase IV (KMG-IV): sequencing the most valuable type-strain genomes for metagenomic binning, comparative biology and taxonomic classification.</title>
        <authorList>
            <person name="Goeker M."/>
        </authorList>
    </citation>
    <scope>NUCLEOTIDE SEQUENCE [LARGE SCALE GENOMIC DNA]</scope>
    <source>
        <strain evidence="6 7">LX-B</strain>
    </source>
</reference>
<dbReference type="OrthoDB" id="9801783at2"/>
<dbReference type="Pfam" id="PF04166">
    <property type="entry name" value="PdxA"/>
    <property type="match status" value="1"/>
</dbReference>
<comment type="similarity">
    <text evidence="2">Belongs to the PdxA family. PdxA2 subfamily.</text>
</comment>
<protein>
    <submittedName>
        <fullName evidence="6">4-hydroxythreonine-4-phosphate dehydrogenase</fullName>
    </submittedName>
</protein>
<dbReference type="InterPro" id="IPR005255">
    <property type="entry name" value="PdxA_fam"/>
</dbReference>
<keyword evidence="4" id="KW-0560">Oxidoreductase</keyword>
<dbReference type="EMBL" id="SLUN01000010">
    <property type="protein sequence ID" value="TCL70035.1"/>
    <property type="molecule type" value="Genomic_DNA"/>
</dbReference>
<evidence type="ECO:0000256" key="3">
    <source>
        <dbReference type="ARBA" id="ARBA00022723"/>
    </source>
</evidence>
<comment type="caution">
    <text evidence="6">The sequence shown here is derived from an EMBL/GenBank/DDBJ whole genome shotgun (WGS) entry which is preliminary data.</text>
</comment>
<dbReference type="PANTHER" id="PTHR30004:SF6">
    <property type="entry name" value="D-THREONATE 4-PHOSPHATE DEHYDROGENASE"/>
    <property type="match status" value="1"/>
</dbReference>
<comment type="cofactor">
    <cofactor evidence="1">
        <name>a divalent metal cation</name>
        <dbReference type="ChEBI" id="CHEBI:60240"/>
    </cofactor>
</comment>
<dbReference type="PANTHER" id="PTHR30004">
    <property type="entry name" value="4-HYDROXYTHREONINE-4-PHOSPHATE DEHYDROGENASE"/>
    <property type="match status" value="1"/>
</dbReference>
<keyword evidence="3" id="KW-0479">Metal-binding</keyword>
<dbReference type="Gene3D" id="3.40.718.10">
    <property type="entry name" value="Isopropylmalate Dehydrogenase"/>
    <property type="match status" value="1"/>
</dbReference>
<dbReference type="GO" id="GO:0016491">
    <property type="term" value="F:oxidoreductase activity"/>
    <property type="evidence" value="ECO:0007669"/>
    <property type="project" value="UniProtKB-KW"/>
</dbReference>
<dbReference type="SUPFAM" id="SSF53659">
    <property type="entry name" value="Isocitrate/Isopropylmalate dehydrogenase-like"/>
    <property type="match status" value="1"/>
</dbReference>
<evidence type="ECO:0000313" key="7">
    <source>
        <dbReference type="Proteomes" id="UP000295008"/>
    </source>
</evidence>
<evidence type="ECO:0000256" key="4">
    <source>
        <dbReference type="ARBA" id="ARBA00023002"/>
    </source>
</evidence>
<accession>A0A4R1RU02</accession>
<dbReference type="GO" id="GO:0051287">
    <property type="term" value="F:NAD binding"/>
    <property type="evidence" value="ECO:0007669"/>
    <property type="project" value="InterPro"/>
</dbReference>
<dbReference type="RefSeq" id="WP_132014125.1">
    <property type="nucleotide sequence ID" value="NZ_SLUN01000010.1"/>
</dbReference>
<name>A0A4R1RU02_HYDET</name>
<dbReference type="NCBIfam" id="TIGR00557">
    <property type="entry name" value="pdxA"/>
    <property type="match status" value="1"/>
</dbReference>
<dbReference type="AlphaFoldDB" id="A0A4R1RU02"/>
<evidence type="ECO:0000256" key="1">
    <source>
        <dbReference type="ARBA" id="ARBA00001968"/>
    </source>
</evidence>